<keyword evidence="1" id="KW-0378">Hydrolase</keyword>
<proteinExistence type="predicted"/>
<accession>A0ACC2WNQ8</accession>
<dbReference type="EMBL" id="JASBWR010000002">
    <property type="protein sequence ID" value="KAJ9113410.1"/>
    <property type="molecule type" value="Genomic_DNA"/>
</dbReference>
<evidence type="ECO:0000313" key="1">
    <source>
        <dbReference type="EMBL" id="KAJ9113410.1"/>
    </source>
</evidence>
<name>A0ACC2WNQ8_9TREE</name>
<reference evidence="1" key="1">
    <citation type="submission" date="2023-04" db="EMBL/GenBank/DDBJ databases">
        <title>Draft Genome sequencing of Naganishia species isolated from polar environments using Oxford Nanopore Technology.</title>
        <authorList>
            <person name="Leo P."/>
            <person name="Venkateswaran K."/>
        </authorList>
    </citation>
    <scope>NUCLEOTIDE SEQUENCE</scope>
    <source>
        <strain evidence="1">MNA-CCFEE 5261</strain>
    </source>
</reference>
<evidence type="ECO:0000313" key="2">
    <source>
        <dbReference type="Proteomes" id="UP001241377"/>
    </source>
</evidence>
<keyword evidence="1" id="KW-0540">Nuclease</keyword>
<dbReference type="Proteomes" id="UP001241377">
    <property type="component" value="Unassembled WGS sequence"/>
</dbReference>
<protein>
    <submittedName>
        <fullName evidence="1">Decapping endonuclease targeting mRNA</fullName>
    </submittedName>
</protein>
<keyword evidence="1" id="KW-0255">Endonuclease</keyword>
<gene>
    <name evidence="1" type="primary">RAI1</name>
    <name evidence="1" type="ORF">QFC19_000330</name>
</gene>
<organism evidence="1 2">
    <name type="scientific">Naganishia cerealis</name>
    <dbReference type="NCBI Taxonomy" id="610337"/>
    <lineage>
        <taxon>Eukaryota</taxon>
        <taxon>Fungi</taxon>
        <taxon>Dikarya</taxon>
        <taxon>Basidiomycota</taxon>
        <taxon>Agaricomycotina</taxon>
        <taxon>Tremellomycetes</taxon>
        <taxon>Filobasidiales</taxon>
        <taxon>Filobasidiaceae</taxon>
        <taxon>Naganishia</taxon>
    </lineage>
</organism>
<keyword evidence="2" id="KW-1185">Reference proteome</keyword>
<comment type="caution">
    <text evidence="1">The sequence shown here is derived from an EMBL/GenBank/DDBJ whole genome shotgun (WGS) entry which is preliminary data.</text>
</comment>
<sequence>MIKTFPLSSRAKTTALKQPKELFCYSRDINGAYEYDTDKAVTQLSHYYFPDAEIDKGVDLGAGYKDFKKIPEAENLGDFESLLKSILQHEKKTGEKVSADIVTFRGLMTKLLALPYNLKDPINLYAAVFDGQIFIKNDEELELKRRQSQPSDPTKKDYMDRCEYSGYKFEAVTTLPKPWAECSRLEIEKRNIRVVNNYEQFISVVRTGIGKVKLLLAGEVDCLWDYRPQDGKKDPLPHYVELKTSRVIETPGNIVTFERKLFKTWAQSFLIGIRKIVYGFRDDNLILRCVEMYSTEEIPILLKKNQVTEPSKKIVCMNALKWYGAVVEWLTEVIPTNENGAYRISYDPGSRSFSVAELIGDEKSKAQAMITSEFKDWRKELSEKEKEVNDEKEE</sequence>